<gene>
    <name evidence="1" type="ORF">AVDCRST_MAG74-3327</name>
</gene>
<organism evidence="1">
    <name type="scientific">uncultured Pyrinomonadaceae bacterium</name>
    <dbReference type="NCBI Taxonomy" id="2283094"/>
    <lineage>
        <taxon>Bacteria</taxon>
        <taxon>Pseudomonadati</taxon>
        <taxon>Acidobacteriota</taxon>
        <taxon>Blastocatellia</taxon>
        <taxon>Blastocatellales</taxon>
        <taxon>Pyrinomonadaceae</taxon>
        <taxon>environmental samples</taxon>
    </lineage>
</organism>
<protein>
    <submittedName>
        <fullName evidence="1">Uncharacterized protein</fullName>
    </submittedName>
</protein>
<name>A0A6J4PQ23_9BACT</name>
<dbReference type="AlphaFoldDB" id="A0A6J4PQ23"/>
<proteinExistence type="predicted"/>
<evidence type="ECO:0000313" key="1">
    <source>
        <dbReference type="EMBL" id="CAA9422231.1"/>
    </source>
</evidence>
<dbReference type="EMBL" id="CADCUR010000275">
    <property type="protein sequence ID" value="CAA9422231.1"/>
    <property type="molecule type" value="Genomic_DNA"/>
</dbReference>
<sequence length="199" mass="22282">MKELKTLLRIVSMFAVGFMFYQTADAQSRADRDLINQAVRITKDNFSFAGQTPKGARVFAVNQPNASMLNAIDKGLADLFAVAQKNNYRNRLSYPDYTIFIARADRTTNSDKNYSPDIAVGSAQYAGSVYDQGGFVYAAGMVLAYNPCAFVFAEHTKDFQRVSEIVRYEGEHLVLYHNDRQLYKKTADHSQGGGHPILK</sequence>
<reference evidence="1" key="1">
    <citation type="submission" date="2020-02" db="EMBL/GenBank/DDBJ databases">
        <authorList>
            <person name="Meier V. D."/>
        </authorList>
    </citation>
    <scope>NUCLEOTIDE SEQUENCE</scope>
    <source>
        <strain evidence="1">AVDCRST_MAG74</strain>
    </source>
</reference>
<accession>A0A6J4PQ23</accession>